<proteinExistence type="predicted"/>
<name>A0ABS2NH39_9BACI</name>
<accession>A0ABS2NH39</accession>
<dbReference type="RefSeq" id="WP_205174343.1">
    <property type="nucleotide sequence ID" value="NZ_JAFBDZ010000004.1"/>
</dbReference>
<dbReference type="Proteomes" id="UP001646157">
    <property type="component" value="Unassembled WGS sequence"/>
</dbReference>
<sequence length="184" mass="21333">MRGYLISIWSFIDPIYYFCTRLIHPPGEAGEGNILRIRLTQYKGRNVVLSDGTQINKNDTLVKIHLHNARILKELKGIKSELKKAKIIYRYVQHSLPGVEVYIRSRSDEIKGIIGITLLNKGCERLGFEIVDITNPIYKWFKWAAFLPIGILSNQNGSIGYFIKHQQPNYLFMSTKKLSNMYKR</sequence>
<evidence type="ECO:0000313" key="2">
    <source>
        <dbReference type="EMBL" id="MBM7587138.1"/>
    </source>
</evidence>
<dbReference type="EMBL" id="JAFBDZ010000004">
    <property type="protein sequence ID" value="MBM7587138.1"/>
    <property type="molecule type" value="Genomic_DNA"/>
</dbReference>
<feature type="domain" description="YkoP-like" evidence="1">
    <location>
        <begin position="3"/>
        <end position="182"/>
    </location>
</feature>
<reference evidence="2 3" key="1">
    <citation type="submission" date="2021-01" db="EMBL/GenBank/DDBJ databases">
        <title>Genomic Encyclopedia of Type Strains, Phase IV (KMG-IV): sequencing the most valuable type-strain genomes for metagenomic binning, comparative biology and taxonomic classification.</title>
        <authorList>
            <person name="Goeker M."/>
        </authorList>
    </citation>
    <scope>NUCLEOTIDE SEQUENCE [LARGE SCALE GENOMIC DNA]</scope>
    <source>
        <strain evidence="2 3">DSM 24834</strain>
    </source>
</reference>
<gene>
    <name evidence="2" type="ORF">JOC86_003711</name>
</gene>
<evidence type="ECO:0000313" key="3">
    <source>
        <dbReference type="Proteomes" id="UP001646157"/>
    </source>
</evidence>
<keyword evidence="3" id="KW-1185">Reference proteome</keyword>
<protein>
    <recommendedName>
        <fullName evidence="1">YkoP-like domain-containing protein</fullName>
    </recommendedName>
</protein>
<comment type="caution">
    <text evidence="2">The sequence shown here is derived from an EMBL/GenBank/DDBJ whole genome shotgun (WGS) entry which is preliminary data.</text>
</comment>
<dbReference type="Pfam" id="PF22790">
    <property type="entry name" value="YkoP"/>
    <property type="match status" value="1"/>
</dbReference>
<organism evidence="2 3">
    <name type="scientific">Rossellomorea pakistanensis</name>
    <dbReference type="NCBI Taxonomy" id="992288"/>
    <lineage>
        <taxon>Bacteria</taxon>
        <taxon>Bacillati</taxon>
        <taxon>Bacillota</taxon>
        <taxon>Bacilli</taxon>
        <taxon>Bacillales</taxon>
        <taxon>Bacillaceae</taxon>
        <taxon>Rossellomorea</taxon>
    </lineage>
</organism>
<evidence type="ECO:0000259" key="1">
    <source>
        <dbReference type="Pfam" id="PF22790"/>
    </source>
</evidence>
<dbReference type="InterPro" id="IPR054467">
    <property type="entry name" value="YkoP-like_dom"/>
</dbReference>